<protein>
    <submittedName>
        <fullName evidence="2">Uncharacterized protein</fullName>
    </submittedName>
</protein>
<dbReference type="Proteomes" id="UP001188597">
    <property type="component" value="Unassembled WGS sequence"/>
</dbReference>
<evidence type="ECO:0000313" key="2">
    <source>
        <dbReference type="EMBL" id="KAK3015714.1"/>
    </source>
</evidence>
<sequence>MYEPHRSKTGHQPCLVHSGHGLLALPGGQNRRRLLPPLQTERPQDHHRCRPVPDLLRRQRHRGLHLPPVRHRLQPQPQRLHPLRQLPPTRLLRCPSRLHLHFAMNRVVQRVPLPSNIRARMELVLMDRMRCILINFGLSIRAHHGFETHLDRRRDLTGNRVELERLRLLCERIIKREKFKRELVLCSHDILASNRDSVTLSSLAHSSYFPPDVSSESATTSLKGYTDDYKSGSEAHQRSDDLTVDSTIAGKRRVKFPVPVENDQKTDDSSTSQQPFEQKPKERTLFSGKQIPHRPAHRASSIASESTSDDGEKRSKYRKHTETFEKELVMTSDQASMRNQRLPKGFVYVPIGCLSNEKESVPDASSRQKDGAAAAPYAANATLPTLITISVLDGLPIDMVCIYPLLKVDCIAENNIKTDGSEKEHANHSPRKFVKV</sequence>
<feature type="compositionally biased region" description="Basic and acidic residues" evidence="1">
    <location>
        <begin position="310"/>
        <end position="321"/>
    </location>
</feature>
<feature type="region of interest" description="Disordered" evidence="1">
    <location>
        <begin position="228"/>
        <end position="321"/>
    </location>
</feature>
<name>A0AA88VWY4_9ASTE</name>
<evidence type="ECO:0000313" key="3">
    <source>
        <dbReference type="Proteomes" id="UP001188597"/>
    </source>
</evidence>
<evidence type="ECO:0000256" key="1">
    <source>
        <dbReference type="SAM" id="MobiDB-lite"/>
    </source>
</evidence>
<feature type="compositionally biased region" description="Basic and acidic residues" evidence="1">
    <location>
        <begin position="228"/>
        <end position="241"/>
    </location>
</feature>
<keyword evidence="3" id="KW-1185">Reference proteome</keyword>
<gene>
    <name evidence="2" type="ORF">RJ639_005662</name>
</gene>
<proteinExistence type="predicted"/>
<accession>A0AA88VWY4</accession>
<comment type="caution">
    <text evidence="2">The sequence shown here is derived from an EMBL/GenBank/DDBJ whole genome shotgun (WGS) entry which is preliminary data.</text>
</comment>
<reference evidence="2" key="1">
    <citation type="submission" date="2022-12" db="EMBL/GenBank/DDBJ databases">
        <title>Draft genome assemblies for two species of Escallonia (Escalloniales).</title>
        <authorList>
            <person name="Chanderbali A."/>
            <person name="Dervinis C."/>
            <person name="Anghel I."/>
            <person name="Soltis D."/>
            <person name="Soltis P."/>
            <person name="Zapata F."/>
        </authorList>
    </citation>
    <scope>NUCLEOTIDE SEQUENCE</scope>
    <source>
        <strain evidence="2">UCBG64.0493</strain>
        <tissue evidence="2">Leaf</tissue>
    </source>
</reference>
<dbReference type="EMBL" id="JAVXUP010001124">
    <property type="protein sequence ID" value="KAK3015714.1"/>
    <property type="molecule type" value="Genomic_DNA"/>
</dbReference>
<dbReference type="AlphaFoldDB" id="A0AA88VWY4"/>
<organism evidence="2 3">
    <name type="scientific">Escallonia herrerae</name>
    <dbReference type="NCBI Taxonomy" id="1293975"/>
    <lineage>
        <taxon>Eukaryota</taxon>
        <taxon>Viridiplantae</taxon>
        <taxon>Streptophyta</taxon>
        <taxon>Embryophyta</taxon>
        <taxon>Tracheophyta</taxon>
        <taxon>Spermatophyta</taxon>
        <taxon>Magnoliopsida</taxon>
        <taxon>eudicotyledons</taxon>
        <taxon>Gunneridae</taxon>
        <taxon>Pentapetalae</taxon>
        <taxon>asterids</taxon>
        <taxon>campanulids</taxon>
        <taxon>Escalloniales</taxon>
        <taxon>Escalloniaceae</taxon>
        <taxon>Escallonia</taxon>
    </lineage>
</organism>